<feature type="region of interest" description="Disordered" evidence="1">
    <location>
        <begin position="139"/>
        <end position="160"/>
    </location>
</feature>
<feature type="region of interest" description="Disordered" evidence="1">
    <location>
        <begin position="1"/>
        <end position="56"/>
    </location>
</feature>
<dbReference type="PROSITE" id="PS50828">
    <property type="entry name" value="SMR"/>
    <property type="match status" value="1"/>
</dbReference>
<dbReference type="PANTHER" id="PTHR46651">
    <property type="entry name" value="POLYADENYLATE-BINDING PROTEIN-INTERACTING PROTEIN 7"/>
    <property type="match status" value="1"/>
</dbReference>
<dbReference type="Proteomes" id="UP000504610">
    <property type="component" value="Chromosome 5"/>
</dbReference>
<dbReference type="CDD" id="cd14371">
    <property type="entry name" value="CUE_CID7_like"/>
    <property type="match status" value="1"/>
</dbReference>
<protein>
    <submittedName>
        <fullName evidence="4 5">Polyadenylate-binding protein-interacting protein 7-like</fullName>
    </submittedName>
</protein>
<evidence type="ECO:0000259" key="2">
    <source>
        <dbReference type="PROSITE" id="PS50828"/>
    </source>
</evidence>
<accession>A0A9W3DSQ4</accession>
<evidence type="ECO:0000256" key="1">
    <source>
        <dbReference type="SAM" id="MobiDB-lite"/>
    </source>
</evidence>
<dbReference type="OrthoDB" id="3231855at2759"/>
<reference evidence="3" key="1">
    <citation type="journal article" date="2019" name="Database">
        <title>The radish genome database (RadishGD): an integrated information resource for radish genomics.</title>
        <authorList>
            <person name="Yu H.J."/>
            <person name="Baek S."/>
            <person name="Lee Y.J."/>
            <person name="Cho A."/>
            <person name="Mun J.H."/>
        </authorList>
    </citation>
    <scope>NUCLEOTIDE SEQUENCE [LARGE SCALE GENOMIC DNA]</scope>
    <source>
        <strain evidence="3">cv. WK10039</strain>
    </source>
</reference>
<dbReference type="RefSeq" id="XP_056866911.1">
    <property type="nucleotide sequence ID" value="XM_057010931.1"/>
</dbReference>
<dbReference type="InterPro" id="IPR053242">
    <property type="entry name" value="PAM2-like_domain"/>
</dbReference>
<gene>
    <name evidence="4 5 6" type="primary">LOC108862278</name>
</gene>
<dbReference type="Gene3D" id="3.30.1370.110">
    <property type="match status" value="1"/>
</dbReference>
<name>A0A9W3DSQ4_RAPSA</name>
<dbReference type="SMART" id="SM00463">
    <property type="entry name" value="SMR"/>
    <property type="match status" value="1"/>
</dbReference>
<reference evidence="4 5" key="2">
    <citation type="submission" date="2025-04" db="UniProtKB">
        <authorList>
            <consortium name="RefSeq"/>
        </authorList>
    </citation>
    <scope>IDENTIFICATION</scope>
    <source>
        <tissue evidence="4 5">Leaf</tissue>
    </source>
</reference>
<dbReference type="InterPro" id="IPR041806">
    <property type="entry name" value="CID5/6/7_CUE"/>
</dbReference>
<dbReference type="RefSeq" id="XP_056866910.1">
    <property type="nucleotide sequence ID" value="XM_057010930.1"/>
</dbReference>
<evidence type="ECO:0000313" key="6">
    <source>
        <dbReference type="RefSeq" id="XP_056866912.1"/>
    </source>
</evidence>
<organism evidence="3 5">
    <name type="scientific">Raphanus sativus</name>
    <name type="common">Radish</name>
    <name type="synonym">Raphanus raphanistrum var. sativus</name>
    <dbReference type="NCBI Taxonomy" id="3726"/>
    <lineage>
        <taxon>Eukaryota</taxon>
        <taxon>Viridiplantae</taxon>
        <taxon>Streptophyta</taxon>
        <taxon>Embryophyta</taxon>
        <taxon>Tracheophyta</taxon>
        <taxon>Spermatophyta</taxon>
        <taxon>Magnoliopsida</taxon>
        <taxon>eudicotyledons</taxon>
        <taxon>Gunneridae</taxon>
        <taxon>Pentapetalae</taxon>
        <taxon>rosids</taxon>
        <taxon>malvids</taxon>
        <taxon>Brassicales</taxon>
        <taxon>Brassicaceae</taxon>
        <taxon>Brassiceae</taxon>
        <taxon>Raphanus</taxon>
    </lineage>
</organism>
<feature type="compositionally biased region" description="Low complexity" evidence="1">
    <location>
        <begin position="36"/>
        <end position="56"/>
    </location>
</feature>
<sequence>MNLSKKATTPSSDSKLSSSLKPTTLNPHAAEFVPFTLRSPRPTATTTTTTSNLDVTTPRLLASSSSFLDRSESSVSHHSDDEARQFWSHQLPDDLTPDFKLMTTQDDNSYASGSLSLASLSLYEPENFPRASGVGGGGGGGGFAFSDQPGLAPHNGHNLSDKSRYSPISSSFGEDQSFSPKPWDKQIMNERERNPFGRFMIPENPNVGEMEVNPVEFLASQFPGFAAESLAEVYFANGCDLQLTVEMLTQLELQVDNGLNQNMRPKIPAPAPNLTPMDFPALSISNRPTAQFGGDDMQQTGNHYQSAGKDNMFFFKSVPQPGSVDYVSAVKKLASQDTTGLWKYEGNDSGDSSIGSSRNYHPGRSIYSDKLLTQSPNRPAPVAWLETGDAVGNMYSDLREEARDHARLRNVYFEQARQAYLVGNKALAKDLSAKGQMHNMQMKAAHGKAQEAIYRQRNPVGQGNSRGSERMIDLHGLHVSEALDVLKHELSVLRSTARATQERLQVYICVGTGHHTRGSRTMARLPVAVQRYLLEEEGLDFSETQSGLLRVILY</sequence>
<dbReference type="AlphaFoldDB" id="A0A9W3DSQ4"/>
<evidence type="ECO:0000313" key="3">
    <source>
        <dbReference type="Proteomes" id="UP000504610"/>
    </source>
</evidence>
<evidence type="ECO:0000313" key="5">
    <source>
        <dbReference type="RefSeq" id="XP_056866911.1"/>
    </source>
</evidence>
<dbReference type="InterPro" id="IPR036063">
    <property type="entry name" value="Smr_dom_sf"/>
</dbReference>
<feature type="domain" description="Smr" evidence="2">
    <location>
        <begin position="472"/>
        <end position="554"/>
    </location>
</feature>
<dbReference type="KEGG" id="rsz:108862278"/>
<dbReference type="RefSeq" id="XP_056866912.1">
    <property type="nucleotide sequence ID" value="XM_057010932.1"/>
</dbReference>
<proteinExistence type="predicted"/>
<dbReference type="SMART" id="SM01162">
    <property type="entry name" value="DUF1771"/>
    <property type="match status" value="1"/>
</dbReference>
<evidence type="ECO:0000313" key="4">
    <source>
        <dbReference type="RefSeq" id="XP_056866910.1"/>
    </source>
</evidence>
<dbReference type="Pfam" id="PF08590">
    <property type="entry name" value="DUF1771"/>
    <property type="match status" value="1"/>
</dbReference>
<dbReference type="InterPro" id="IPR013899">
    <property type="entry name" value="DUF1771"/>
</dbReference>
<dbReference type="GeneID" id="108862278"/>
<dbReference type="InterPro" id="IPR002625">
    <property type="entry name" value="Smr_dom"/>
</dbReference>
<feature type="compositionally biased region" description="Low complexity" evidence="1">
    <location>
        <begin position="8"/>
        <end position="25"/>
    </location>
</feature>
<dbReference type="PANTHER" id="PTHR46651:SF1">
    <property type="entry name" value="SMALL MUTS RELATED FAMILY PROTEIN"/>
    <property type="match status" value="1"/>
</dbReference>
<dbReference type="SUPFAM" id="SSF160443">
    <property type="entry name" value="SMR domain-like"/>
    <property type="match status" value="1"/>
</dbReference>
<keyword evidence="3" id="KW-1185">Reference proteome</keyword>